<dbReference type="Proteomes" id="UP000054564">
    <property type="component" value="Unassembled WGS sequence"/>
</dbReference>
<evidence type="ECO:0000256" key="5">
    <source>
        <dbReference type="ARBA" id="ARBA00022840"/>
    </source>
</evidence>
<dbReference type="OrthoDB" id="301415at2759"/>
<evidence type="ECO:0000256" key="4">
    <source>
        <dbReference type="ARBA" id="ARBA00022777"/>
    </source>
</evidence>
<dbReference type="STRING" id="1165861.A0A0L0VT37"/>
<evidence type="ECO:0000313" key="9">
    <source>
        <dbReference type="Proteomes" id="UP000054564"/>
    </source>
</evidence>
<dbReference type="AlphaFoldDB" id="A0A0L0VT37"/>
<evidence type="ECO:0000313" key="8">
    <source>
        <dbReference type="EMBL" id="KNF02372.1"/>
    </source>
</evidence>
<dbReference type="Gene3D" id="3.20.200.10">
    <property type="entry name" value="MHCK/EF2 kinase"/>
    <property type="match status" value="1"/>
</dbReference>
<dbReference type="PANTHER" id="PTHR45992">
    <property type="entry name" value="EUKARYOTIC ELONGATION FACTOR 2 KINASE-RELATED"/>
    <property type="match status" value="1"/>
</dbReference>
<dbReference type="SUPFAM" id="SSF56112">
    <property type="entry name" value="Protein kinase-like (PK-like)"/>
    <property type="match status" value="1"/>
</dbReference>
<evidence type="ECO:0000256" key="1">
    <source>
        <dbReference type="ARBA" id="ARBA00022527"/>
    </source>
</evidence>
<dbReference type="GO" id="GO:0005524">
    <property type="term" value="F:ATP binding"/>
    <property type="evidence" value="ECO:0007669"/>
    <property type="project" value="UniProtKB-KW"/>
</dbReference>
<dbReference type="PROSITE" id="PS51158">
    <property type="entry name" value="ALPHA_KINASE"/>
    <property type="match status" value="1"/>
</dbReference>
<feature type="compositionally biased region" description="Polar residues" evidence="6">
    <location>
        <begin position="229"/>
        <end position="246"/>
    </location>
</feature>
<feature type="domain" description="Alpha-type protein kinase" evidence="7">
    <location>
        <begin position="305"/>
        <end position="542"/>
    </location>
</feature>
<dbReference type="Pfam" id="PF02816">
    <property type="entry name" value="Alpha_kinase"/>
    <property type="match status" value="1"/>
</dbReference>
<gene>
    <name evidence="8" type="ORF">PSTG_04280</name>
</gene>
<keyword evidence="1" id="KW-0723">Serine/threonine-protein kinase</keyword>
<dbReference type="InterPro" id="IPR004166">
    <property type="entry name" value="a-kinase_dom"/>
</dbReference>
<name>A0A0L0VT37_9BASI</name>
<feature type="compositionally biased region" description="Polar residues" evidence="6">
    <location>
        <begin position="193"/>
        <end position="213"/>
    </location>
</feature>
<organism evidence="8 9">
    <name type="scientific">Puccinia striiformis f. sp. tritici PST-78</name>
    <dbReference type="NCBI Taxonomy" id="1165861"/>
    <lineage>
        <taxon>Eukaryota</taxon>
        <taxon>Fungi</taxon>
        <taxon>Dikarya</taxon>
        <taxon>Basidiomycota</taxon>
        <taxon>Pucciniomycotina</taxon>
        <taxon>Pucciniomycetes</taxon>
        <taxon>Pucciniales</taxon>
        <taxon>Pucciniaceae</taxon>
        <taxon>Puccinia</taxon>
    </lineage>
</organism>
<dbReference type="EMBL" id="AJIL01000023">
    <property type="protein sequence ID" value="KNF02372.1"/>
    <property type="molecule type" value="Genomic_DNA"/>
</dbReference>
<keyword evidence="5" id="KW-0067">ATP-binding</keyword>
<accession>A0A0L0VT37</accession>
<reference evidence="9" key="1">
    <citation type="submission" date="2014-03" db="EMBL/GenBank/DDBJ databases">
        <title>The Genome Sequence of Puccinia striiformis f. sp. tritici PST-78.</title>
        <authorList>
            <consortium name="The Broad Institute Genome Sequencing Platform"/>
            <person name="Cuomo C."/>
            <person name="Hulbert S."/>
            <person name="Chen X."/>
            <person name="Walker B."/>
            <person name="Young S.K."/>
            <person name="Zeng Q."/>
            <person name="Gargeya S."/>
            <person name="Fitzgerald M."/>
            <person name="Haas B."/>
            <person name="Abouelleil A."/>
            <person name="Alvarado L."/>
            <person name="Arachchi H.M."/>
            <person name="Berlin A.M."/>
            <person name="Chapman S.B."/>
            <person name="Goldberg J."/>
            <person name="Griggs A."/>
            <person name="Gujja S."/>
            <person name="Hansen M."/>
            <person name="Howarth C."/>
            <person name="Imamovic A."/>
            <person name="Larimer J."/>
            <person name="McCowan C."/>
            <person name="Montmayeur A."/>
            <person name="Murphy C."/>
            <person name="Neiman D."/>
            <person name="Pearson M."/>
            <person name="Priest M."/>
            <person name="Roberts A."/>
            <person name="Saif S."/>
            <person name="Shea T."/>
            <person name="Sisk P."/>
            <person name="Sykes S."/>
            <person name="Wortman J."/>
            <person name="Nusbaum C."/>
            <person name="Birren B."/>
        </authorList>
    </citation>
    <scope>NUCLEOTIDE SEQUENCE [LARGE SCALE GENOMIC DNA]</scope>
    <source>
        <strain evidence="9">race PST-78</strain>
    </source>
</reference>
<feature type="region of interest" description="Disordered" evidence="6">
    <location>
        <begin position="546"/>
        <end position="580"/>
    </location>
</feature>
<dbReference type="InterPro" id="IPR011009">
    <property type="entry name" value="Kinase-like_dom_sf"/>
</dbReference>
<sequence>MPSNWPDAPPNNSYNIIPLVPARPPFQPQVSPVASAPQVVDIPDDSGSKAYLRDVVKIKRTKTPVATPYARTTKVTNEDPIRFVNCGMSLYRDDALLSTGIQPGSFKLDIRQSNLFVDLQRKVWDLFSPRLVQKDLLMVLPNDPMQRTSLTYKKATIDQDTLILLAKKSTLLKPIQIDLVYEDDGSDLPTELPATSTSRRAKMQTNQITQRQAPRTRAVTSHVRHAPTGNHQLKTSPVTKTGATDSNWAEGGVAATVPARGTASLSTHMKNLGKPLSCVIDINPEGWIIAQRLKLLPHDLNSGSQPELAKYHYLKATTAPLTLKIDKNSVFGQGSMRIAYSAQVKTEGRQGSPPSITNWVAKMRYRDPSPNLGLHATDARMYKACAHLLRAYQTAITNCHSEALPAELRQKAMAFQLVRHCVIFTGSPSCPTDVYFLESALQGHYVKYSSNIYFAVPSDQPGMDIDNLAIMNAFTHWSYVTSNEASLICDLQGVGSTLTDPQILDRDNDRWADGNNATQGICRFVEDHRCNVVCQALALRPPTMIIPDPPAPPNPSTAMGSGSSNRPAAASHPGGRGSIANVILSDNSHLLDPRDFFRSELNIPTADRNPQNTSEP</sequence>
<keyword evidence="9" id="KW-1185">Reference proteome</keyword>
<dbReference type="InterPro" id="IPR051852">
    <property type="entry name" value="Alpha-type_PK"/>
</dbReference>
<evidence type="ECO:0000256" key="6">
    <source>
        <dbReference type="SAM" id="MobiDB-lite"/>
    </source>
</evidence>
<keyword evidence="3" id="KW-0547">Nucleotide-binding</keyword>
<keyword evidence="4" id="KW-0418">Kinase</keyword>
<comment type="caution">
    <text evidence="8">The sequence shown here is derived from an EMBL/GenBank/DDBJ whole genome shotgun (WGS) entry which is preliminary data.</text>
</comment>
<protein>
    <recommendedName>
        <fullName evidence="7">Alpha-type protein kinase domain-containing protein</fullName>
    </recommendedName>
</protein>
<dbReference type="GO" id="GO:0004674">
    <property type="term" value="F:protein serine/threonine kinase activity"/>
    <property type="evidence" value="ECO:0007669"/>
    <property type="project" value="UniProtKB-KW"/>
</dbReference>
<proteinExistence type="predicted"/>
<evidence type="ECO:0000256" key="2">
    <source>
        <dbReference type="ARBA" id="ARBA00022679"/>
    </source>
</evidence>
<feature type="region of interest" description="Disordered" evidence="6">
    <location>
        <begin position="190"/>
        <end position="246"/>
    </location>
</feature>
<dbReference type="CDD" id="cd04515">
    <property type="entry name" value="Alpha_kinase"/>
    <property type="match status" value="1"/>
</dbReference>
<dbReference type="GO" id="GO:0031037">
    <property type="term" value="P:myosin II filament disassembly"/>
    <property type="evidence" value="ECO:0007669"/>
    <property type="project" value="TreeGrafter"/>
</dbReference>
<evidence type="ECO:0000259" key="7">
    <source>
        <dbReference type="PROSITE" id="PS51158"/>
    </source>
</evidence>
<keyword evidence="2" id="KW-0808">Transferase</keyword>
<evidence type="ECO:0000256" key="3">
    <source>
        <dbReference type="ARBA" id="ARBA00022741"/>
    </source>
</evidence>
<dbReference type="SMART" id="SM00811">
    <property type="entry name" value="Alpha_kinase"/>
    <property type="match status" value="1"/>
</dbReference>
<dbReference type="GO" id="GO:1903013">
    <property type="term" value="P:response to differentiation-inducing factor 1"/>
    <property type="evidence" value="ECO:0007669"/>
    <property type="project" value="TreeGrafter"/>
</dbReference>
<dbReference type="PANTHER" id="PTHR45992:SF2">
    <property type="entry name" value="EUKARYOTIC ELONGATION FACTOR 2 KINASE"/>
    <property type="match status" value="1"/>
</dbReference>